<gene>
    <name evidence="2" type="ordered locus">Lcho_1421</name>
</gene>
<dbReference type="CDD" id="cd07040">
    <property type="entry name" value="HP"/>
    <property type="match status" value="1"/>
</dbReference>
<keyword evidence="1" id="KW-0732">Signal</keyword>
<feature type="signal peptide" evidence="1">
    <location>
        <begin position="1"/>
        <end position="25"/>
    </location>
</feature>
<name>B1Y762_LEPCP</name>
<keyword evidence="3" id="KW-1185">Reference proteome</keyword>
<evidence type="ECO:0000313" key="2">
    <source>
        <dbReference type="EMBL" id="ACB33689.1"/>
    </source>
</evidence>
<reference evidence="2 3" key="1">
    <citation type="submission" date="2008-03" db="EMBL/GenBank/DDBJ databases">
        <title>Complete sequence of Leptothrix cholodnii SP-6.</title>
        <authorList>
            <consortium name="US DOE Joint Genome Institute"/>
            <person name="Copeland A."/>
            <person name="Lucas S."/>
            <person name="Lapidus A."/>
            <person name="Glavina del Rio T."/>
            <person name="Dalin E."/>
            <person name="Tice H."/>
            <person name="Bruce D."/>
            <person name="Goodwin L."/>
            <person name="Pitluck S."/>
            <person name="Chertkov O."/>
            <person name="Brettin T."/>
            <person name="Detter J.C."/>
            <person name="Han C."/>
            <person name="Kuske C.R."/>
            <person name="Schmutz J."/>
            <person name="Larimer F."/>
            <person name="Land M."/>
            <person name="Hauser L."/>
            <person name="Kyrpides N."/>
            <person name="Lykidis A."/>
            <person name="Emerson D."/>
            <person name="Richardson P."/>
        </authorList>
    </citation>
    <scope>NUCLEOTIDE SEQUENCE [LARGE SCALE GENOMIC DNA]</scope>
    <source>
        <strain evidence="3">ATCC 51168 / LMG 8142 / SP-6</strain>
    </source>
</reference>
<dbReference type="SMART" id="SM00855">
    <property type="entry name" value="PGAM"/>
    <property type="match status" value="1"/>
</dbReference>
<feature type="chain" id="PRO_5002771254" evidence="1">
    <location>
        <begin position="26"/>
        <end position="194"/>
    </location>
</feature>
<accession>B1Y762</accession>
<sequence precursor="true">MPMQRRHLIALGLAWPALASRTARAAEGDDVASALRTGGVVLVMRHALAPGNFDPPGFRLGDCSTQRNLSDEGRAQARRIGEWFKARQLQPARVRTSPWCRCVDTARLAFGAADEWAALGSPRAGSASANADHLRQLRQALVAGSARPGGFEVWVTHNFVLADLVGGAAGSGEGLVLKADAGGAPQVLARLNVN</sequence>
<organism evidence="2 3">
    <name type="scientific">Leptothrix cholodnii (strain ATCC 51168 / LMG 8142 / SP-6)</name>
    <name type="common">Leptothrix discophora (strain SP-6)</name>
    <dbReference type="NCBI Taxonomy" id="395495"/>
    <lineage>
        <taxon>Bacteria</taxon>
        <taxon>Pseudomonadati</taxon>
        <taxon>Pseudomonadota</taxon>
        <taxon>Betaproteobacteria</taxon>
        <taxon>Burkholderiales</taxon>
        <taxon>Sphaerotilaceae</taxon>
        <taxon>Leptothrix</taxon>
    </lineage>
</organism>
<evidence type="ECO:0000256" key="1">
    <source>
        <dbReference type="SAM" id="SignalP"/>
    </source>
</evidence>
<dbReference type="HOGENOM" id="CLU_076038_1_0_4"/>
<dbReference type="RefSeq" id="WP_012346451.1">
    <property type="nucleotide sequence ID" value="NC_010524.1"/>
</dbReference>
<dbReference type="AlphaFoldDB" id="B1Y762"/>
<dbReference type="Proteomes" id="UP000001693">
    <property type="component" value="Chromosome"/>
</dbReference>
<dbReference type="Pfam" id="PF00300">
    <property type="entry name" value="His_Phos_1"/>
    <property type="match status" value="1"/>
</dbReference>
<dbReference type="KEGG" id="lch:Lcho_1421"/>
<dbReference type="Gene3D" id="3.40.50.1240">
    <property type="entry name" value="Phosphoglycerate mutase-like"/>
    <property type="match status" value="1"/>
</dbReference>
<dbReference type="STRING" id="395495.Lcho_1421"/>
<dbReference type="eggNOG" id="COG2062">
    <property type="taxonomic scope" value="Bacteria"/>
</dbReference>
<dbReference type="OrthoDB" id="8685508at2"/>
<protein>
    <submittedName>
        <fullName evidence="2">Putative phosphohistidine phosphatase, SixA</fullName>
    </submittedName>
</protein>
<dbReference type="InterPro" id="IPR013078">
    <property type="entry name" value="His_Pase_superF_clade-1"/>
</dbReference>
<dbReference type="InterPro" id="IPR029033">
    <property type="entry name" value="His_PPase_superfam"/>
</dbReference>
<evidence type="ECO:0000313" key="3">
    <source>
        <dbReference type="Proteomes" id="UP000001693"/>
    </source>
</evidence>
<proteinExistence type="predicted"/>
<dbReference type="EMBL" id="CP001013">
    <property type="protein sequence ID" value="ACB33689.1"/>
    <property type="molecule type" value="Genomic_DNA"/>
</dbReference>
<dbReference type="SUPFAM" id="SSF53254">
    <property type="entry name" value="Phosphoglycerate mutase-like"/>
    <property type="match status" value="1"/>
</dbReference>